<dbReference type="InterPro" id="IPR006135">
    <property type="entry name" value="T3SS_substrate_exporter"/>
</dbReference>
<keyword evidence="4" id="KW-0472">Membrane</keyword>
<gene>
    <name evidence="5" type="ORF">HKB35_24370</name>
</gene>
<dbReference type="GO" id="GO:0009306">
    <property type="term" value="P:protein secretion"/>
    <property type="evidence" value="ECO:0007669"/>
    <property type="project" value="InterPro"/>
</dbReference>
<keyword evidence="2" id="KW-0653">Protein transport</keyword>
<sequence>MSDQSSQDKTEKASPQKVKKARQEGQIPRAKEFTTAVIFMAVALYFYSQINSIWESMFGIFRYNMSLTKADLENPQQMVEQVGQSLGMIIEMLLPLFTVIIIVTFGSSMVLGGWMFRPANMLPKLSKLNPLSGIKRIFSTRSLVELVKSTIKVTVIFGILYGYLDNHLQPLLG</sequence>
<evidence type="ECO:0000313" key="6">
    <source>
        <dbReference type="Proteomes" id="UP000565155"/>
    </source>
</evidence>
<proteinExistence type="predicted"/>
<dbReference type="AlphaFoldDB" id="A0A7Y0N0D5"/>
<evidence type="ECO:0000256" key="2">
    <source>
        <dbReference type="ARBA" id="ARBA00023225"/>
    </source>
</evidence>
<dbReference type="PANTHER" id="PTHR30531">
    <property type="entry name" value="FLAGELLAR BIOSYNTHETIC PROTEIN FLHB"/>
    <property type="match status" value="1"/>
</dbReference>
<feature type="transmembrane region" description="Helical" evidence="4">
    <location>
        <begin position="143"/>
        <end position="164"/>
    </location>
</feature>
<dbReference type="EMBL" id="JABCMA010000124">
    <property type="protein sequence ID" value="NMR76728.1"/>
    <property type="molecule type" value="Genomic_DNA"/>
</dbReference>
<accession>A0A7Y0N0D5</accession>
<dbReference type="GO" id="GO:0005886">
    <property type="term" value="C:plasma membrane"/>
    <property type="evidence" value="ECO:0007669"/>
    <property type="project" value="TreeGrafter"/>
</dbReference>
<evidence type="ECO:0000256" key="1">
    <source>
        <dbReference type="ARBA" id="ARBA00021622"/>
    </source>
</evidence>
<dbReference type="Pfam" id="PF01312">
    <property type="entry name" value="Bac_export_2"/>
    <property type="match status" value="1"/>
</dbReference>
<feature type="transmembrane region" description="Helical" evidence="4">
    <location>
        <begin position="92"/>
        <end position="116"/>
    </location>
</feature>
<keyword evidence="4" id="KW-1133">Transmembrane helix</keyword>
<feature type="compositionally biased region" description="Basic and acidic residues" evidence="3">
    <location>
        <begin position="1"/>
        <end position="14"/>
    </location>
</feature>
<evidence type="ECO:0000256" key="3">
    <source>
        <dbReference type="SAM" id="MobiDB-lite"/>
    </source>
</evidence>
<comment type="caution">
    <text evidence="5">The sequence shown here is derived from an EMBL/GenBank/DDBJ whole genome shotgun (WGS) entry which is preliminary data.</text>
</comment>
<organism evidence="5 6">
    <name type="scientific">Vibrio alginolyticus</name>
    <dbReference type="NCBI Taxonomy" id="663"/>
    <lineage>
        <taxon>Bacteria</taxon>
        <taxon>Pseudomonadati</taxon>
        <taxon>Pseudomonadota</taxon>
        <taxon>Gammaproteobacteria</taxon>
        <taxon>Vibrionales</taxon>
        <taxon>Vibrionaceae</taxon>
        <taxon>Vibrio</taxon>
    </lineage>
</organism>
<feature type="region of interest" description="Disordered" evidence="3">
    <location>
        <begin position="1"/>
        <end position="25"/>
    </location>
</feature>
<protein>
    <recommendedName>
        <fullName evidence="1">Flagellar biosynthetic protein FlhB</fullName>
    </recommendedName>
</protein>
<dbReference type="Proteomes" id="UP000565155">
    <property type="component" value="Unassembled WGS sequence"/>
</dbReference>
<keyword evidence="2" id="KW-1006">Bacterial flagellum protein export</keyword>
<dbReference type="PANTHER" id="PTHR30531:SF12">
    <property type="entry name" value="FLAGELLAR BIOSYNTHETIC PROTEIN FLHB"/>
    <property type="match status" value="1"/>
</dbReference>
<feature type="transmembrane region" description="Helical" evidence="4">
    <location>
        <begin position="30"/>
        <end position="48"/>
    </location>
</feature>
<keyword evidence="4" id="KW-0812">Transmembrane</keyword>
<keyword evidence="2" id="KW-0813">Transport</keyword>
<reference evidence="5 6" key="1">
    <citation type="submission" date="2020-04" db="EMBL/GenBank/DDBJ databases">
        <title>Whole-genome sequencing of Vibrio spp. from China reveals different genetic environments of blaCTX-M-14 among diverse lineages.</title>
        <authorList>
            <person name="Zheng Z."/>
            <person name="Ye L."/>
            <person name="Chen S."/>
        </authorList>
    </citation>
    <scope>NUCLEOTIDE SEQUENCE [LARGE SCALE GENOMIC DNA]</scope>
    <source>
        <strain evidence="5 6">Vb1636</strain>
    </source>
</reference>
<feature type="non-terminal residue" evidence="5">
    <location>
        <position position="173"/>
    </location>
</feature>
<name>A0A7Y0N0D5_VIBAL</name>
<evidence type="ECO:0000256" key="4">
    <source>
        <dbReference type="SAM" id="Phobius"/>
    </source>
</evidence>
<evidence type="ECO:0000313" key="5">
    <source>
        <dbReference type="EMBL" id="NMR76728.1"/>
    </source>
</evidence>
<dbReference type="RefSeq" id="WP_169629359.1">
    <property type="nucleotide sequence ID" value="NZ_JABCMA010000124.1"/>
</dbReference>